<dbReference type="Pfam" id="PF07799">
    <property type="entry name" value="DUF1643"/>
    <property type="match status" value="1"/>
</dbReference>
<gene>
    <name evidence="1" type="ORF">QEO92_07675</name>
</gene>
<dbReference type="InterPro" id="IPR012441">
    <property type="entry name" value="DUF1643"/>
</dbReference>
<protein>
    <submittedName>
        <fullName evidence="1">DUF1643 domain-containing protein</fullName>
    </submittedName>
</protein>
<organism evidence="1 2">
    <name type="scientific">Neorhizobium petrolearium</name>
    <dbReference type="NCBI Taxonomy" id="515361"/>
    <lineage>
        <taxon>Bacteria</taxon>
        <taxon>Pseudomonadati</taxon>
        <taxon>Pseudomonadota</taxon>
        <taxon>Alphaproteobacteria</taxon>
        <taxon>Hyphomicrobiales</taxon>
        <taxon>Rhizobiaceae</taxon>
        <taxon>Rhizobium/Agrobacterium group</taxon>
        <taxon>Neorhizobium</taxon>
    </lineage>
</organism>
<evidence type="ECO:0000313" key="1">
    <source>
        <dbReference type="EMBL" id="WGI69923.1"/>
    </source>
</evidence>
<accession>A0ABY8M5Z3</accession>
<dbReference type="EMBL" id="CP123000">
    <property type="protein sequence ID" value="WGI69923.1"/>
    <property type="molecule type" value="Genomic_DNA"/>
</dbReference>
<dbReference type="Proteomes" id="UP001227095">
    <property type="component" value="Chromosome"/>
</dbReference>
<name>A0ABY8M5Z3_9HYPH</name>
<dbReference type="RefSeq" id="WP_227702625.1">
    <property type="nucleotide sequence ID" value="NZ_CP123000.1"/>
</dbReference>
<evidence type="ECO:0000313" key="2">
    <source>
        <dbReference type="Proteomes" id="UP001227095"/>
    </source>
</evidence>
<reference evidence="1 2" key="1">
    <citation type="submission" date="2023-04" db="EMBL/GenBank/DDBJ databases">
        <title>Neorhizobium petrolearium OS53, complete genome.</title>
        <authorList>
            <person name="Yu T."/>
        </authorList>
    </citation>
    <scope>NUCLEOTIDE SEQUENCE [LARGE SCALE GENOMIC DNA]</scope>
    <source>
        <strain evidence="1 2">OS53</strain>
    </source>
</reference>
<keyword evidence="2" id="KW-1185">Reference proteome</keyword>
<proteinExistence type="predicted"/>
<sequence length="176" mass="19170">MKRRVVFSECGLYRYLLEHDFGGTGPVISLGMVNPSKADGEKNDPTMTKVDGFAMRMGASKVLVWNLCALINKDVKALAIAADPIGPENDAYIAKAINGADIHIVAWGPLSKLPKPLRTRWHAVVDVLNEAGAKPMCWGTAPDGQPRHPLMLAYATPLVPWDAPFPIRRLAEQEGT</sequence>